<dbReference type="KEGG" id="ter:Tery_2755"/>
<dbReference type="STRING" id="203124.Tery_2755"/>
<dbReference type="RefSeq" id="WP_011612299.1">
    <property type="nucleotide sequence ID" value="NC_008312.1"/>
</dbReference>
<dbReference type="AlphaFoldDB" id="Q110Y6"/>
<accession>Q110Y6</accession>
<organism evidence="1">
    <name type="scientific">Trichodesmium erythraeum (strain IMS101)</name>
    <dbReference type="NCBI Taxonomy" id="203124"/>
    <lineage>
        <taxon>Bacteria</taxon>
        <taxon>Bacillati</taxon>
        <taxon>Cyanobacteriota</taxon>
        <taxon>Cyanophyceae</taxon>
        <taxon>Oscillatoriophycideae</taxon>
        <taxon>Oscillatoriales</taxon>
        <taxon>Microcoleaceae</taxon>
        <taxon>Trichodesmium</taxon>
    </lineage>
</organism>
<reference evidence="1" key="1">
    <citation type="submission" date="2006-06" db="EMBL/GenBank/DDBJ databases">
        <title>Complete sequence of Trichodesmium erythraeum IMS101.</title>
        <authorList>
            <consortium name="US DOE Joint Genome Institute"/>
            <person name="Copeland A."/>
            <person name="Lucas S."/>
            <person name="Lapidus A."/>
            <person name="Barry K."/>
            <person name="Detter J.C."/>
            <person name="Glavina del Rio T."/>
            <person name="Hammon N."/>
            <person name="Israni S."/>
            <person name="Dalin E."/>
            <person name="Tice H."/>
            <person name="Pitluck S."/>
            <person name="Kiss H."/>
            <person name="Munk A.C."/>
            <person name="Brettin T."/>
            <person name="Bruce D."/>
            <person name="Han C."/>
            <person name="Tapia R."/>
            <person name="Gilna P."/>
            <person name="Schmutz J."/>
            <person name="Larimer F."/>
            <person name="Land M."/>
            <person name="Hauser L."/>
            <person name="Kyrpides N."/>
            <person name="Kim E."/>
            <person name="Richardson P."/>
        </authorList>
    </citation>
    <scope>NUCLEOTIDE SEQUENCE [LARGE SCALE GENOMIC DNA]</scope>
    <source>
        <strain evidence="1">IMS101</strain>
    </source>
</reference>
<dbReference type="OrthoDB" id="459537at2"/>
<proteinExistence type="predicted"/>
<dbReference type="Pfam" id="PF12599">
    <property type="entry name" value="DUF3768"/>
    <property type="match status" value="1"/>
</dbReference>
<name>Q110Y6_TRIEI</name>
<gene>
    <name evidence="1" type="ordered locus">Tery_2755</name>
</gene>
<protein>
    <recommendedName>
        <fullName evidence="2">DUF3768 domain-containing protein</fullName>
    </recommendedName>
</protein>
<evidence type="ECO:0008006" key="2">
    <source>
        <dbReference type="Google" id="ProtNLM"/>
    </source>
</evidence>
<dbReference type="eggNOG" id="ENOG5032YTM">
    <property type="taxonomic scope" value="Bacteria"/>
</dbReference>
<evidence type="ECO:0000313" key="1">
    <source>
        <dbReference type="EMBL" id="ABG51938.1"/>
    </source>
</evidence>
<dbReference type="EMBL" id="CP000393">
    <property type="protein sequence ID" value="ABG51938.1"/>
    <property type="molecule type" value="Genomic_DNA"/>
</dbReference>
<dbReference type="InterPro" id="IPR022243">
    <property type="entry name" value="DUF3768"/>
</dbReference>
<sequence length="313" mass="36278">MSRNKQLLNQHKQLSEPQESDFLKAFSQAPIGASTWNWILSHPRTEKNQMFLPMSTISDLTTDYEPLFLLKLSSGKSWDLESPLKVTAKAGVFFTKVGSISVAPLHVLFQLSGNDYIYQVWINHYGGNILPTPLDKLEKMPYLTLLLIEDKSKPERLIKIENQINWSYLKAQIESVASWNLEAFNAVKSLGYSAQKLWDRITEKEVRQRTITKLNDRFRNGDKSLGEYKMSRQVLALSRKKQKELFKEIQDFCDFTPENDPEGQHEMGKVMMDGVEYVWKIDYLDTSMIMLSDVPEDINRTTRVLLVIREDEC</sequence>
<dbReference type="HOGENOM" id="CLU_888357_0_0_3"/>